<evidence type="ECO:0000313" key="11">
    <source>
        <dbReference type="EMBL" id="TDS74873.1"/>
    </source>
</evidence>
<comment type="similarity">
    <text evidence="2">Belongs to the glycosyl hydrolase 81 family.</text>
</comment>
<keyword evidence="12" id="KW-1185">Reference proteome</keyword>
<evidence type="ECO:0000256" key="7">
    <source>
        <dbReference type="ARBA" id="ARBA00023316"/>
    </source>
</evidence>
<dbReference type="EMBL" id="SOAM01000004">
    <property type="protein sequence ID" value="TDS74873.1"/>
    <property type="molecule type" value="Genomic_DNA"/>
</dbReference>
<evidence type="ECO:0000256" key="3">
    <source>
        <dbReference type="ARBA" id="ARBA00012780"/>
    </source>
</evidence>
<feature type="chain" id="PRO_5038422249" description="glucan endo-1,3-beta-D-glucosidase" evidence="9">
    <location>
        <begin position="22"/>
        <end position="658"/>
    </location>
</feature>
<dbReference type="GO" id="GO:0000272">
    <property type="term" value="P:polysaccharide catabolic process"/>
    <property type="evidence" value="ECO:0007669"/>
    <property type="project" value="UniProtKB-KW"/>
</dbReference>
<protein>
    <recommendedName>
        <fullName evidence="3">glucan endo-1,3-beta-D-glucosidase</fullName>
        <ecNumber evidence="3">3.2.1.39</ecNumber>
    </recommendedName>
</protein>
<dbReference type="AlphaFoldDB" id="A0A4R7FFF4"/>
<dbReference type="Proteomes" id="UP000295344">
    <property type="component" value="Unassembled WGS sequence"/>
</dbReference>
<evidence type="ECO:0000256" key="2">
    <source>
        <dbReference type="ARBA" id="ARBA00010730"/>
    </source>
</evidence>
<keyword evidence="9" id="KW-0732">Signal</keyword>
<dbReference type="GO" id="GO:0052861">
    <property type="term" value="F:endo-1,3(4)-beta-glucanase activity"/>
    <property type="evidence" value="ECO:0007669"/>
    <property type="project" value="InterPro"/>
</dbReference>
<dbReference type="InterPro" id="IPR005200">
    <property type="entry name" value="Endo-beta-glucanase"/>
</dbReference>
<sequence>MRSGRRWAAAAALVVVGSLLAGCTTEVHHAAPTAAATAAPAAALTGALDSLPDRSAQRRPARLTAGLPVPTNRWFSGLVFGAAPQPVFPMPLSLSAAAHGFSIGLPKPVATADTIFGSAVAGLGLRFGGAPMRVVRYDALTVTSRFGDADVLSAEGWPYVAVTARRALTASFTAPVRAGSDGTLRAEVGGTVYAVKAPDGAVSGTTLRLAAGQRAVLWAVPDGVPASTLATGADGVVTGSAVTHGVSGNWATTRLQYRTAGNRSTVLAANAVQQAGGAGCRAGSVLSSLGTLSLCTGRALTSRVAVVRPTASISLQGVSDARLAAIRAQLTRDLRATPAEPADTYGGGKWLYRLANLVTVAKAAGATAAAADARKRLDAALVEWTEPGGCRTRTTHCFVHDARIGGVVGLQASYGSDEFNDHDFHYGYFLYAAAVAVADRPALAKRIGPVIDLLAADVASPTSAAGIPALRMYDPWAGHSWASGYAPFADGNNQESTSEAVNAWNGLALWAGVRGRSDLRSTATWLLANEAAAAKAFWLDPDLSAFPAFRHSFVSLVWGGKRDSATWFSADPAAKLGIQLIPMSPVAGYLRTSPSAMRADLAEARSARTGLFADYLLMDEVLAGGSKSAALRRLAALPAAQIDSANSKAYAAAWILSR</sequence>
<reference evidence="11 12" key="1">
    <citation type="submission" date="2019-03" db="EMBL/GenBank/DDBJ databases">
        <title>Genomic Encyclopedia of Archaeal and Bacterial Type Strains, Phase II (KMG-II): from individual species to whole genera.</title>
        <authorList>
            <person name="Goeker M."/>
        </authorList>
    </citation>
    <scope>NUCLEOTIDE SEQUENCE [LARGE SCALE GENOMIC DNA]</scope>
    <source>
        <strain evidence="11 12">DSM 24782</strain>
    </source>
</reference>
<dbReference type="Gene3D" id="2.70.98.30">
    <property type="entry name" value="Golgi alpha-mannosidase II, domain 4"/>
    <property type="match status" value="1"/>
</dbReference>
<feature type="domain" description="Glycosyl hydrolase family 81 C-terminal" evidence="10">
    <location>
        <begin position="324"/>
        <end position="593"/>
    </location>
</feature>
<keyword evidence="6" id="KW-0326">Glycosidase</keyword>
<evidence type="ECO:0000256" key="5">
    <source>
        <dbReference type="ARBA" id="ARBA00023277"/>
    </source>
</evidence>
<comment type="caution">
    <text evidence="11">The sequence shown here is derived from an EMBL/GenBank/DDBJ whole genome shotgun (WGS) entry which is preliminary data.</text>
</comment>
<keyword evidence="5" id="KW-0119">Carbohydrate metabolism</keyword>
<evidence type="ECO:0000313" key="12">
    <source>
        <dbReference type="Proteomes" id="UP000295344"/>
    </source>
</evidence>
<dbReference type="RefSeq" id="WP_133767536.1">
    <property type="nucleotide sequence ID" value="NZ_BAAARP010000001.1"/>
</dbReference>
<dbReference type="EC" id="3.2.1.39" evidence="3"/>
<evidence type="ECO:0000256" key="1">
    <source>
        <dbReference type="ARBA" id="ARBA00000382"/>
    </source>
</evidence>
<organism evidence="11 12">
    <name type="scientific">Amnibacterium kyonggiense</name>
    <dbReference type="NCBI Taxonomy" id="595671"/>
    <lineage>
        <taxon>Bacteria</taxon>
        <taxon>Bacillati</taxon>
        <taxon>Actinomycetota</taxon>
        <taxon>Actinomycetes</taxon>
        <taxon>Micrococcales</taxon>
        <taxon>Microbacteriaceae</taxon>
        <taxon>Amnibacterium</taxon>
    </lineage>
</organism>
<dbReference type="PROSITE" id="PS51257">
    <property type="entry name" value="PROKAR_LIPOPROTEIN"/>
    <property type="match status" value="1"/>
</dbReference>
<evidence type="ECO:0000256" key="4">
    <source>
        <dbReference type="ARBA" id="ARBA00022801"/>
    </source>
</evidence>
<evidence type="ECO:0000256" key="9">
    <source>
        <dbReference type="SAM" id="SignalP"/>
    </source>
</evidence>
<keyword evidence="4" id="KW-0378">Hydrolase</keyword>
<keyword evidence="8" id="KW-0624">Polysaccharide degradation</keyword>
<feature type="signal peptide" evidence="9">
    <location>
        <begin position="1"/>
        <end position="21"/>
    </location>
</feature>
<evidence type="ECO:0000256" key="6">
    <source>
        <dbReference type="ARBA" id="ARBA00023295"/>
    </source>
</evidence>
<evidence type="ECO:0000259" key="10">
    <source>
        <dbReference type="Pfam" id="PF17652"/>
    </source>
</evidence>
<dbReference type="GO" id="GO:0042973">
    <property type="term" value="F:glucan endo-1,3-beta-D-glucosidase activity"/>
    <property type="evidence" value="ECO:0007669"/>
    <property type="project" value="UniProtKB-EC"/>
</dbReference>
<dbReference type="InterPro" id="IPR040720">
    <property type="entry name" value="GH81_C"/>
</dbReference>
<accession>A0A4R7FFF4</accession>
<dbReference type="PROSITE" id="PS52008">
    <property type="entry name" value="GH81"/>
    <property type="match status" value="1"/>
</dbReference>
<dbReference type="PANTHER" id="PTHR31983:SF0">
    <property type="entry name" value="GLUCAN ENDO-1,3-BETA-D-GLUCOSIDASE 2"/>
    <property type="match status" value="1"/>
</dbReference>
<proteinExistence type="inferred from homology"/>
<gene>
    <name evidence="11" type="ORF">CLV52_3395</name>
</gene>
<dbReference type="PANTHER" id="PTHR31983">
    <property type="entry name" value="ENDO-1,3(4)-BETA-GLUCANASE 1"/>
    <property type="match status" value="1"/>
</dbReference>
<comment type="catalytic activity">
    <reaction evidence="1">
        <text>Hydrolysis of (1-&gt;3)-beta-D-glucosidic linkages in (1-&gt;3)-beta-D-glucans.</text>
        <dbReference type="EC" id="3.2.1.39"/>
    </reaction>
</comment>
<evidence type="ECO:0000256" key="8">
    <source>
        <dbReference type="ARBA" id="ARBA00023326"/>
    </source>
</evidence>
<dbReference type="Pfam" id="PF17652">
    <property type="entry name" value="Glyco_hydro81C"/>
    <property type="match status" value="1"/>
</dbReference>
<dbReference type="OrthoDB" id="5480482at2"/>
<name>A0A4R7FFF4_9MICO</name>
<dbReference type="GO" id="GO:0071555">
    <property type="term" value="P:cell wall organization"/>
    <property type="evidence" value="ECO:0007669"/>
    <property type="project" value="UniProtKB-KW"/>
</dbReference>
<keyword evidence="7" id="KW-0961">Cell wall biogenesis/degradation</keyword>